<dbReference type="Gene3D" id="3.30.465.10">
    <property type="match status" value="1"/>
</dbReference>
<comment type="catalytic activity">
    <reaction evidence="15 16">
        <text>UDP-N-acetyl-alpha-D-muramate + NADP(+) = UDP-N-acetyl-3-O-(1-carboxyvinyl)-alpha-D-glucosamine + NADPH + H(+)</text>
        <dbReference type="Rhea" id="RHEA:12248"/>
        <dbReference type="ChEBI" id="CHEBI:15378"/>
        <dbReference type="ChEBI" id="CHEBI:57783"/>
        <dbReference type="ChEBI" id="CHEBI:58349"/>
        <dbReference type="ChEBI" id="CHEBI:68483"/>
        <dbReference type="ChEBI" id="CHEBI:70757"/>
        <dbReference type="EC" id="1.3.1.98"/>
    </reaction>
</comment>
<evidence type="ECO:0000256" key="9">
    <source>
        <dbReference type="ARBA" id="ARBA00022857"/>
    </source>
</evidence>
<dbReference type="InterPro" id="IPR016167">
    <property type="entry name" value="FAD-bd_PCMH_sub1"/>
</dbReference>
<evidence type="ECO:0000256" key="12">
    <source>
        <dbReference type="ARBA" id="ARBA00023002"/>
    </source>
</evidence>
<evidence type="ECO:0000259" key="17">
    <source>
        <dbReference type="PROSITE" id="PS51387"/>
    </source>
</evidence>
<comment type="function">
    <text evidence="2 16">Cell wall formation.</text>
</comment>
<evidence type="ECO:0000256" key="2">
    <source>
        <dbReference type="ARBA" id="ARBA00003921"/>
    </source>
</evidence>
<accession>A0ABR9VTS6</accession>
<keyword evidence="13 16" id="KW-0131">Cell cycle</keyword>
<evidence type="ECO:0000313" key="19">
    <source>
        <dbReference type="Proteomes" id="UP000658720"/>
    </source>
</evidence>
<comment type="subcellular location">
    <subcellularLocation>
        <location evidence="3 16">Cytoplasm</location>
    </subcellularLocation>
</comment>
<dbReference type="InterPro" id="IPR006094">
    <property type="entry name" value="Oxid_FAD_bind_N"/>
</dbReference>
<evidence type="ECO:0000256" key="15">
    <source>
        <dbReference type="ARBA" id="ARBA00048914"/>
    </source>
</evidence>
<dbReference type="Gene3D" id="3.30.43.10">
    <property type="entry name" value="Uridine Diphospho-n-acetylenolpyruvylglucosamine Reductase, domain 2"/>
    <property type="match status" value="1"/>
</dbReference>
<keyword evidence="10 16" id="KW-0133">Cell shape</keyword>
<dbReference type="PANTHER" id="PTHR21071:SF4">
    <property type="entry name" value="UDP-N-ACETYLENOLPYRUVOYLGLUCOSAMINE REDUCTASE"/>
    <property type="match status" value="1"/>
</dbReference>
<feature type="active site" evidence="16">
    <location>
        <position position="284"/>
    </location>
</feature>
<dbReference type="InterPro" id="IPR011601">
    <property type="entry name" value="MurB_C"/>
</dbReference>
<dbReference type="InterPro" id="IPR036318">
    <property type="entry name" value="FAD-bd_PCMH-like_sf"/>
</dbReference>
<evidence type="ECO:0000256" key="11">
    <source>
        <dbReference type="ARBA" id="ARBA00022984"/>
    </source>
</evidence>
<evidence type="ECO:0000256" key="1">
    <source>
        <dbReference type="ARBA" id="ARBA00001974"/>
    </source>
</evidence>
<keyword evidence="12 16" id="KW-0560">Oxidoreductase</keyword>
<keyword evidence="14 16" id="KW-0961">Cell wall biogenesis/degradation</keyword>
<evidence type="ECO:0000256" key="4">
    <source>
        <dbReference type="ARBA" id="ARBA00004752"/>
    </source>
</evidence>
<reference evidence="18 19" key="1">
    <citation type="submission" date="2020-10" db="EMBL/GenBank/DDBJ databases">
        <authorList>
            <person name="Castelo-Branco R."/>
            <person name="Eusebio N."/>
            <person name="Adriana R."/>
            <person name="Vieira A."/>
            <person name="Brugerolle De Fraissinette N."/>
            <person name="Rezende De Castro R."/>
            <person name="Schneider M.P."/>
            <person name="Vasconcelos V."/>
            <person name="Leao P.N."/>
        </authorList>
    </citation>
    <scope>NUCLEOTIDE SEQUENCE [LARGE SCALE GENOMIC DNA]</scope>
    <source>
        <strain evidence="18 19">LEGE 00031</strain>
    </source>
</reference>
<sequence length="293" mass="32176">MIQPHTNLAEFTTYRVGGKAEWYAAPRSLEDLGAVLAWFQGQDLPLTFLGAGSNLLISDQGITGLVVSTRYLRQSKFDEEQGLITVAAGEPIAKVGWQAAKRGWQGLEWAVGIPGTVGGAVVMNAGAHNQCTAETLVEATVMRSDGGLEILSNEQLGFSYRTSNLQKHLGGRLVVDATFQLKPGFTREEVMARTTRNLHQRKSTQPYDKPNCGSVFRNPTPLYSARLIEELGLKGYRIGGAEVSQRHANFIVNIDNAKAQDVFNLIFHVQGEVEKHHGILLEPEVKMLGDFTR</sequence>
<comment type="cofactor">
    <cofactor evidence="1 16">
        <name>FAD</name>
        <dbReference type="ChEBI" id="CHEBI:57692"/>
    </cofactor>
</comment>
<evidence type="ECO:0000256" key="13">
    <source>
        <dbReference type="ARBA" id="ARBA00023306"/>
    </source>
</evidence>
<dbReference type="Gene3D" id="3.90.78.10">
    <property type="entry name" value="UDP-N-acetylenolpyruvoylglucosamine reductase, C-terminal domain"/>
    <property type="match status" value="1"/>
</dbReference>
<gene>
    <name evidence="16 18" type="primary">murB</name>
    <name evidence="18" type="ORF">IQ217_13115</name>
</gene>
<dbReference type="SUPFAM" id="SSF56176">
    <property type="entry name" value="FAD-binding/transporter-associated domain-like"/>
    <property type="match status" value="1"/>
</dbReference>
<keyword evidence="5 16" id="KW-0963">Cytoplasm</keyword>
<dbReference type="EMBL" id="JADEVV010000039">
    <property type="protein sequence ID" value="MBE9254758.1"/>
    <property type="molecule type" value="Genomic_DNA"/>
</dbReference>
<name>A0ABR9VTS6_9SYNC</name>
<evidence type="ECO:0000256" key="7">
    <source>
        <dbReference type="ARBA" id="ARBA00022630"/>
    </source>
</evidence>
<organism evidence="18 19">
    <name type="scientific">Synechocystis salina LEGE 00031</name>
    <dbReference type="NCBI Taxonomy" id="1828736"/>
    <lineage>
        <taxon>Bacteria</taxon>
        <taxon>Bacillati</taxon>
        <taxon>Cyanobacteriota</taxon>
        <taxon>Cyanophyceae</taxon>
        <taxon>Synechococcales</taxon>
        <taxon>Merismopediaceae</taxon>
        <taxon>Synechocystis</taxon>
    </lineage>
</organism>
<evidence type="ECO:0000256" key="10">
    <source>
        <dbReference type="ARBA" id="ARBA00022960"/>
    </source>
</evidence>
<dbReference type="NCBIfam" id="NF010480">
    <property type="entry name" value="PRK13905.1"/>
    <property type="match status" value="1"/>
</dbReference>
<dbReference type="InterPro" id="IPR016166">
    <property type="entry name" value="FAD-bd_PCMH"/>
</dbReference>
<keyword evidence="11 16" id="KW-0573">Peptidoglycan synthesis</keyword>
<dbReference type="InterPro" id="IPR036635">
    <property type="entry name" value="MurB_C_sf"/>
</dbReference>
<evidence type="ECO:0000256" key="16">
    <source>
        <dbReference type="HAMAP-Rule" id="MF_00037"/>
    </source>
</evidence>
<dbReference type="PANTHER" id="PTHR21071">
    <property type="entry name" value="UDP-N-ACETYLENOLPYRUVOYLGLUCOSAMINE REDUCTASE"/>
    <property type="match status" value="1"/>
</dbReference>
<evidence type="ECO:0000256" key="8">
    <source>
        <dbReference type="ARBA" id="ARBA00022827"/>
    </source>
</evidence>
<comment type="caution">
    <text evidence="18">The sequence shown here is derived from an EMBL/GenBank/DDBJ whole genome shotgun (WGS) entry which is preliminary data.</text>
</comment>
<comment type="pathway">
    <text evidence="4 16">Cell wall biogenesis; peptidoglycan biosynthesis.</text>
</comment>
<dbReference type="InterPro" id="IPR003170">
    <property type="entry name" value="MurB"/>
</dbReference>
<keyword evidence="9 16" id="KW-0521">NADP</keyword>
<feature type="domain" description="FAD-binding PCMH-type" evidence="17">
    <location>
        <begin position="15"/>
        <end position="184"/>
    </location>
</feature>
<feature type="active site" evidence="16">
    <location>
        <position position="161"/>
    </location>
</feature>
<dbReference type="GO" id="GO:0008762">
    <property type="term" value="F:UDP-N-acetylmuramate dehydrogenase activity"/>
    <property type="evidence" value="ECO:0007669"/>
    <property type="project" value="UniProtKB-EC"/>
</dbReference>
<dbReference type="Proteomes" id="UP000658720">
    <property type="component" value="Unassembled WGS sequence"/>
</dbReference>
<evidence type="ECO:0000256" key="14">
    <source>
        <dbReference type="ARBA" id="ARBA00023316"/>
    </source>
</evidence>
<protein>
    <recommendedName>
        <fullName evidence="16">UDP-N-acetylenolpyruvoylglucosamine reductase</fullName>
        <ecNumber evidence="16">1.3.1.98</ecNumber>
    </recommendedName>
    <alternativeName>
        <fullName evidence="16">UDP-N-acetylmuramate dehydrogenase</fullName>
    </alternativeName>
</protein>
<dbReference type="NCBIfam" id="TIGR00179">
    <property type="entry name" value="murB"/>
    <property type="match status" value="1"/>
</dbReference>
<evidence type="ECO:0000256" key="6">
    <source>
        <dbReference type="ARBA" id="ARBA00022618"/>
    </source>
</evidence>
<proteinExistence type="inferred from homology"/>
<dbReference type="EC" id="1.3.1.98" evidence="16"/>
<comment type="similarity">
    <text evidence="16">Belongs to the MurB family.</text>
</comment>
<evidence type="ECO:0000313" key="18">
    <source>
        <dbReference type="EMBL" id="MBE9254758.1"/>
    </source>
</evidence>
<dbReference type="HAMAP" id="MF_00037">
    <property type="entry name" value="MurB"/>
    <property type="match status" value="1"/>
</dbReference>
<evidence type="ECO:0000256" key="5">
    <source>
        <dbReference type="ARBA" id="ARBA00022490"/>
    </source>
</evidence>
<dbReference type="Pfam" id="PF02873">
    <property type="entry name" value="MurB_C"/>
    <property type="match status" value="1"/>
</dbReference>
<keyword evidence="8 16" id="KW-0274">FAD</keyword>
<dbReference type="SUPFAM" id="SSF56194">
    <property type="entry name" value="Uridine diphospho-N-Acetylenolpyruvylglucosamine reductase, MurB, C-terminal domain"/>
    <property type="match status" value="1"/>
</dbReference>
<evidence type="ECO:0000256" key="3">
    <source>
        <dbReference type="ARBA" id="ARBA00004496"/>
    </source>
</evidence>
<keyword evidence="6 16" id="KW-0132">Cell division</keyword>
<dbReference type="InterPro" id="IPR016169">
    <property type="entry name" value="FAD-bd_PCMH_sub2"/>
</dbReference>
<keyword evidence="19" id="KW-1185">Reference proteome</keyword>
<dbReference type="PROSITE" id="PS51387">
    <property type="entry name" value="FAD_PCMH"/>
    <property type="match status" value="1"/>
</dbReference>
<keyword evidence="7 16" id="KW-0285">Flavoprotein</keyword>
<feature type="active site" description="Proton donor" evidence="16">
    <location>
        <position position="214"/>
    </location>
</feature>
<dbReference type="Pfam" id="PF01565">
    <property type="entry name" value="FAD_binding_4"/>
    <property type="match status" value="1"/>
</dbReference>